<protein>
    <recommendedName>
        <fullName evidence="13">JmjC domain-containing protein</fullName>
    </recommendedName>
</protein>
<evidence type="ECO:0000256" key="11">
    <source>
        <dbReference type="ARBA" id="ARBA00038068"/>
    </source>
</evidence>
<keyword evidence="15" id="KW-1185">Reference proteome</keyword>
<dbReference type="Gene3D" id="2.60.120.650">
    <property type="entry name" value="Cupin"/>
    <property type="match status" value="1"/>
</dbReference>
<keyword evidence="6" id="KW-0560">Oxidoreductase</keyword>
<reference evidence="14" key="1">
    <citation type="submission" date="2022-11" db="EMBL/GenBank/DDBJ databases">
        <authorList>
            <person name="Kikuchi T."/>
        </authorList>
    </citation>
    <scope>NUCLEOTIDE SEQUENCE</scope>
    <source>
        <strain evidence="14">PS1010</strain>
    </source>
</reference>
<dbReference type="GO" id="GO:0033749">
    <property type="term" value="F:histone H4R3 demethylase activity"/>
    <property type="evidence" value="ECO:0007669"/>
    <property type="project" value="TreeGrafter"/>
</dbReference>
<dbReference type="OrthoDB" id="424465at2759"/>
<name>A0A9P1N675_9PELO</name>
<evidence type="ECO:0000256" key="4">
    <source>
        <dbReference type="ARBA" id="ARBA00022853"/>
    </source>
</evidence>
<evidence type="ECO:0000313" key="14">
    <source>
        <dbReference type="EMBL" id="CAI5449337.1"/>
    </source>
</evidence>
<evidence type="ECO:0000256" key="3">
    <source>
        <dbReference type="ARBA" id="ARBA00022723"/>
    </source>
</evidence>
<evidence type="ECO:0000256" key="1">
    <source>
        <dbReference type="ARBA" id="ARBA00001954"/>
    </source>
</evidence>
<dbReference type="EMBL" id="CANHGI010000004">
    <property type="protein sequence ID" value="CAI5449337.1"/>
    <property type="molecule type" value="Genomic_DNA"/>
</dbReference>
<keyword evidence="5" id="KW-0223">Dioxygenase</keyword>
<evidence type="ECO:0000256" key="6">
    <source>
        <dbReference type="ARBA" id="ARBA00023002"/>
    </source>
</evidence>
<evidence type="ECO:0000256" key="7">
    <source>
        <dbReference type="ARBA" id="ARBA00023004"/>
    </source>
</evidence>
<feature type="compositionally biased region" description="Basic and acidic residues" evidence="12">
    <location>
        <begin position="405"/>
        <end position="424"/>
    </location>
</feature>
<dbReference type="InterPro" id="IPR003347">
    <property type="entry name" value="JmjC_dom"/>
</dbReference>
<dbReference type="Pfam" id="PF02373">
    <property type="entry name" value="JmjC"/>
    <property type="match status" value="1"/>
</dbReference>
<evidence type="ECO:0000256" key="9">
    <source>
        <dbReference type="ARBA" id="ARBA00023163"/>
    </source>
</evidence>
<evidence type="ECO:0000256" key="8">
    <source>
        <dbReference type="ARBA" id="ARBA00023015"/>
    </source>
</evidence>
<evidence type="ECO:0000256" key="10">
    <source>
        <dbReference type="ARBA" id="ARBA00023242"/>
    </source>
</evidence>
<proteinExistence type="inferred from homology"/>
<keyword evidence="9" id="KW-0804">Transcription</keyword>
<dbReference type="GO" id="GO:0106140">
    <property type="term" value="F:P-TEFb complex binding"/>
    <property type="evidence" value="ECO:0007669"/>
    <property type="project" value="TreeGrafter"/>
</dbReference>
<dbReference type="PANTHER" id="PTHR12480">
    <property type="entry name" value="ARGININE DEMETHYLASE AND LYSYL-HYDROXYLASE JMJD"/>
    <property type="match status" value="1"/>
</dbReference>
<comment type="similarity">
    <text evidence="11">Belongs to the JMJD6 family.</text>
</comment>
<feature type="region of interest" description="Disordered" evidence="12">
    <location>
        <begin position="354"/>
        <end position="424"/>
    </location>
</feature>
<keyword evidence="8" id="KW-0805">Transcription regulation</keyword>
<dbReference type="GO" id="GO:0005634">
    <property type="term" value="C:nucleus"/>
    <property type="evidence" value="ECO:0007669"/>
    <property type="project" value="UniProtKB-SubCell"/>
</dbReference>
<dbReference type="SMART" id="SM00558">
    <property type="entry name" value="JmjC"/>
    <property type="match status" value="1"/>
</dbReference>
<comment type="caution">
    <text evidence="14">The sequence shown here is derived from an EMBL/GenBank/DDBJ whole genome shotgun (WGS) entry which is preliminary data.</text>
</comment>
<dbReference type="Proteomes" id="UP001152747">
    <property type="component" value="Unassembled WGS sequence"/>
</dbReference>
<keyword evidence="10" id="KW-0539">Nucleus</keyword>
<dbReference type="PANTHER" id="PTHR12480:SF32">
    <property type="entry name" value="BIFUNCTIONAL ARGININE DEMETHYLASE AND LYSYL-HYDROXYLASE JMJD6"/>
    <property type="match status" value="1"/>
</dbReference>
<feature type="compositionally biased region" description="Low complexity" evidence="12">
    <location>
        <begin position="360"/>
        <end position="373"/>
    </location>
</feature>
<evidence type="ECO:0000313" key="15">
    <source>
        <dbReference type="Proteomes" id="UP001152747"/>
    </source>
</evidence>
<dbReference type="InterPro" id="IPR050910">
    <property type="entry name" value="JMJD6_ArgDemeth/LysHydrox"/>
</dbReference>
<comment type="subcellular location">
    <subcellularLocation>
        <location evidence="2">Nucleus</location>
    </subcellularLocation>
</comment>
<dbReference type="SUPFAM" id="SSF51197">
    <property type="entry name" value="Clavaminate synthase-like"/>
    <property type="match status" value="1"/>
</dbReference>
<organism evidence="14 15">
    <name type="scientific">Caenorhabditis angaria</name>
    <dbReference type="NCBI Taxonomy" id="860376"/>
    <lineage>
        <taxon>Eukaryota</taxon>
        <taxon>Metazoa</taxon>
        <taxon>Ecdysozoa</taxon>
        <taxon>Nematoda</taxon>
        <taxon>Chromadorea</taxon>
        <taxon>Rhabditida</taxon>
        <taxon>Rhabditina</taxon>
        <taxon>Rhabditomorpha</taxon>
        <taxon>Rhabditoidea</taxon>
        <taxon>Rhabditidae</taxon>
        <taxon>Peloderinae</taxon>
        <taxon>Caenorhabditis</taxon>
    </lineage>
</organism>
<dbReference type="Gene3D" id="1.20.1280.270">
    <property type="match status" value="1"/>
</dbReference>
<keyword evidence="7" id="KW-0408">Iron</keyword>
<feature type="domain" description="JmjC" evidence="13">
    <location>
        <begin position="161"/>
        <end position="325"/>
    </location>
</feature>
<gene>
    <name evidence="14" type="ORF">CAMP_LOCUS11974</name>
</gene>
<dbReference type="GO" id="GO:0005737">
    <property type="term" value="C:cytoplasm"/>
    <property type="evidence" value="ECO:0007669"/>
    <property type="project" value="TreeGrafter"/>
</dbReference>
<comment type="cofactor">
    <cofactor evidence="1">
        <name>Fe(2+)</name>
        <dbReference type="ChEBI" id="CHEBI:29033"/>
    </cofactor>
</comment>
<dbReference type="PROSITE" id="PS51184">
    <property type="entry name" value="JMJC"/>
    <property type="match status" value="1"/>
</dbReference>
<evidence type="ECO:0000256" key="12">
    <source>
        <dbReference type="SAM" id="MobiDB-lite"/>
    </source>
</evidence>
<dbReference type="GO" id="GO:0006909">
    <property type="term" value="P:phagocytosis"/>
    <property type="evidence" value="ECO:0007669"/>
    <property type="project" value="TreeGrafter"/>
</dbReference>
<sequence length="424" mass="49063">MLASLAEFWDDMKLELMALGSDYKLPRTFRKVDEAKRKARAELTKFGWDTLGYSEDFKLPPVKDTILRIDCEELTVDEFREKYERTRTPIIITGLTKNWQANEKWTLERIARKYRNQKFKCGEDDDGFSVKLKMKYYHDYMVNNIDDSPLYIFDSSFADRHKTKQLREDYEVPKYFEDDLFNYADSKKRPPHRWFVMGPARSGTAIHIDPLGTSAWNTLIQGHKRWVLIPPNAPRDIVKPLSHEKGKHPSEGITWFNTVYKRVRSPGWPQEYAPIECIQGPGETMFVPAGWWHVVLNEDHTIAVTQNYCSIENLHLVWPKTVKGRPKLSKHWLKRITAERPELLPIIRECSENGINDMNDSSSDSSSSSSSSDDSSDDDDSGCDREDQGSCSGTTRKRKISGTMKCEEQCPEKTSRSHEKESCA</sequence>
<dbReference type="GO" id="GO:0046872">
    <property type="term" value="F:metal ion binding"/>
    <property type="evidence" value="ECO:0007669"/>
    <property type="project" value="UniProtKB-KW"/>
</dbReference>
<evidence type="ECO:0000259" key="13">
    <source>
        <dbReference type="PROSITE" id="PS51184"/>
    </source>
</evidence>
<keyword evidence="4" id="KW-0156">Chromatin regulator</keyword>
<accession>A0A9P1N675</accession>
<keyword evidence="3" id="KW-0479">Metal-binding</keyword>
<evidence type="ECO:0000256" key="2">
    <source>
        <dbReference type="ARBA" id="ARBA00004123"/>
    </source>
</evidence>
<dbReference type="AlphaFoldDB" id="A0A9P1N675"/>
<evidence type="ECO:0000256" key="5">
    <source>
        <dbReference type="ARBA" id="ARBA00022964"/>
    </source>
</evidence>